<dbReference type="SUPFAM" id="SSF69279">
    <property type="entry name" value="Phage tail proteins"/>
    <property type="match status" value="1"/>
</dbReference>
<accession>A0A6D2GC79</accession>
<dbReference type="EMBL" id="LR134141">
    <property type="protein sequence ID" value="VEA05091.1"/>
    <property type="molecule type" value="Genomic_DNA"/>
</dbReference>
<name>A0A6D2GC79_SALER</name>
<evidence type="ECO:0000313" key="1">
    <source>
        <dbReference type="EMBL" id="VEA05091.1"/>
    </source>
</evidence>
<sequence>MSLKGLRFTLEVDGQEPDTFAVVSFRLIQRQSTPFVLSVNVASDSFMQTAEMLLEKKAVLTSGRGYCAALRDRRGGGIRDAGEQRVADGLPDAYPAAAVAVRPATEFPHFPAAGHSDDIGDVTERERGGRRCFMKTTRRVSSACSTGRVTWRYRGWVRR</sequence>
<evidence type="ECO:0000313" key="2">
    <source>
        <dbReference type="Proteomes" id="UP000267858"/>
    </source>
</evidence>
<proteinExistence type="predicted"/>
<gene>
    <name evidence="1" type="ORF">NCTC5773_03545</name>
</gene>
<protein>
    <submittedName>
        <fullName evidence="1">VgrG protein</fullName>
    </submittedName>
</protein>
<organism evidence="1 2">
    <name type="scientific">Salmonella enterica subsp. salamae</name>
    <dbReference type="NCBI Taxonomy" id="59202"/>
    <lineage>
        <taxon>Bacteria</taxon>
        <taxon>Pseudomonadati</taxon>
        <taxon>Pseudomonadota</taxon>
        <taxon>Gammaproteobacteria</taxon>
        <taxon>Enterobacterales</taxon>
        <taxon>Enterobacteriaceae</taxon>
        <taxon>Salmonella</taxon>
    </lineage>
</organism>
<dbReference type="Proteomes" id="UP000267858">
    <property type="component" value="Chromosome"/>
</dbReference>
<dbReference type="AlphaFoldDB" id="A0A6D2GC79"/>
<reference evidence="1 2" key="1">
    <citation type="submission" date="2018-12" db="EMBL/GenBank/DDBJ databases">
        <authorList>
            <consortium name="Pathogen Informatics"/>
        </authorList>
    </citation>
    <scope>NUCLEOTIDE SEQUENCE [LARGE SCALE GENOMIC DNA]</scope>
    <source>
        <strain evidence="1 2">NCTC5773</strain>
    </source>
</reference>